<dbReference type="RefSeq" id="WP_249848887.1">
    <property type="nucleotide sequence ID" value="NZ_JAMGBD010000002.1"/>
</dbReference>
<dbReference type="EMBL" id="JAMGBD010000002">
    <property type="protein sequence ID" value="MCL6684480.1"/>
    <property type="molecule type" value="Genomic_DNA"/>
</dbReference>
<proteinExistence type="predicted"/>
<reference evidence="2" key="1">
    <citation type="submission" date="2022-05" db="EMBL/GenBank/DDBJ databases">
        <authorList>
            <person name="Jo J.-H."/>
            <person name="Im W.-T."/>
        </authorList>
    </citation>
    <scope>NUCLEOTIDE SEQUENCE</scope>
    <source>
        <strain evidence="2">SE158</strain>
    </source>
</reference>
<organism evidence="2 3">
    <name type="scientific">Sphingomonas alba</name>
    <dbReference type="NCBI Taxonomy" id="2908208"/>
    <lineage>
        <taxon>Bacteria</taxon>
        <taxon>Pseudomonadati</taxon>
        <taxon>Pseudomonadota</taxon>
        <taxon>Alphaproteobacteria</taxon>
        <taxon>Sphingomonadales</taxon>
        <taxon>Sphingomonadaceae</taxon>
        <taxon>Sphingomonas</taxon>
    </lineage>
</organism>
<keyword evidence="1" id="KW-1133">Transmembrane helix</keyword>
<keyword evidence="1" id="KW-0472">Membrane</keyword>
<evidence type="ECO:0000313" key="3">
    <source>
        <dbReference type="Proteomes" id="UP001165363"/>
    </source>
</evidence>
<dbReference type="Proteomes" id="UP001165363">
    <property type="component" value="Unassembled WGS sequence"/>
</dbReference>
<comment type="caution">
    <text evidence="2">The sequence shown here is derived from an EMBL/GenBank/DDBJ whole genome shotgun (WGS) entry which is preliminary data.</text>
</comment>
<evidence type="ECO:0000313" key="2">
    <source>
        <dbReference type="EMBL" id="MCL6684480.1"/>
    </source>
</evidence>
<feature type="transmembrane region" description="Helical" evidence="1">
    <location>
        <begin position="77"/>
        <end position="101"/>
    </location>
</feature>
<keyword evidence="3" id="KW-1185">Reference proteome</keyword>
<protein>
    <submittedName>
        <fullName evidence="2">Uncharacterized protein</fullName>
    </submittedName>
</protein>
<evidence type="ECO:0000256" key="1">
    <source>
        <dbReference type="SAM" id="Phobius"/>
    </source>
</evidence>
<feature type="transmembrane region" description="Helical" evidence="1">
    <location>
        <begin position="27"/>
        <end position="46"/>
    </location>
</feature>
<sequence length="102" mass="11126">MAAMFFGFVTVMAIGFAHPELVIPMAINFIFLIGFFGIPVLFVIGSPRRLEPGARRWSEFMRNGLITATGRTSGGEAVVLTLMLPFFIFCWAIVAVIIAALA</sequence>
<keyword evidence="1" id="KW-0812">Transmembrane</keyword>
<accession>A0ABT0RPR6</accession>
<name>A0ABT0RPR6_9SPHN</name>
<gene>
    <name evidence="2" type="ORF">LZ536_11305</name>
</gene>